<dbReference type="STRING" id="644548.SCNU_14971"/>
<dbReference type="PIRSF" id="PIRSF000103">
    <property type="entry name" value="HIBADH"/>
    <property type="match status" value="1"/>
</dbReference>
<evidence type="ECO:0000256" key="4">
    <source>
        <dbReference type="PIRSR" id="PIRSR000103-1"/>
    </source>
</evidence>
<dbReference type="RefSeq" id="WP_009680192.1">
    <property type="nucleotide sequence ID" value="NZ_AEUD01000013.1"/>
</dbReference>
<dbReference type="InterPro" id="IPR008927">
    <property type="entry name" value="6-PGluconate_DH-like_C_sf"/>
</dbReference>
<protein>
    <submittedName>
        <fullName evidence="7">3-hydroxyisobutyrate dehydrogenase</fullName>
    </submittedName>
</protein>
<feature type="active site" evidence="4">
    <location>
        <position position="172"/>
    </location>
</feature>
<dbReference type="InterPro" id="IPR036291">
    <property type="entry name" value="NAD(P)-bd_dom_sf"/>
</dbReference>
<keyword evidence="2" id="KW-0560">Oxidoreductase</keyword>
<evidence type="ECO:0000256" key="1">
    <source>
        <dbReference type="ARBA" id="ARBA00009080"/>
    </source>
</evidence>
<dbReference type="InterPro" id="IPR006115">
    <property type="entry name" value="6PGDH_NADP-bd"/>
</dbReference>
<evidence type="ECO:0000313" key="7">
    <source>
        <dbReference type="EMBL" id="EGD54301.1"/>
    </source>
</evidence>
<evidence type="ECO:0000259" key="6">
    <source>
        <dbReference type="Pfam" id="PF14833"/>
    </source>
</evidence>
<dbReference type="EMBL" id="AEUD01000013">
    <property type="protein sequence ID" value="EGD54301.1"/>
    <property type="molecule type" value="Genomic_DNA"/>
</dbReference>
<dbReference type="Pfam" id="PF03446">
    <property type="entry name" value="NAD_binding_2"/>
    <property type="match status" value="1"/>
</dbReference>
<evidence type="ECO:0000259" key="5">
    <source>
        <dbReference type="Pfam" id="PF03446"/>
    </source>
</evidence>
<gene>
    <name evidence="7" type="ORF">SCNU_14971</name>
</gene>
<dbReference type="Proteomes" id="UP000035065">
    <property type="component" value="Unassembled WGS sequence"/>
</dbReference>
<dbReference type="InterPro" id="IPR013328">
    <property type="entry name" value="6PGD_dom2"/>
</dbReference>
<dbReference type="InterPro" id="IPR029154">
    <property type="entry name" value="HIBADH-like_NADP-bd"/>
</dbReference>
<comment type="similarity">
    <text evidence="1">Belongs to the HIBADH-related family.</text>
</comment>
<keyword evidence="3" id="KW-0520">NAD</keyword>
<dbReference type="OrthoDB" id="3185659at2"/>
<sequence length="296" mass="30300">MSENTLRLGYIGLGNIGGPMAARLAAAAPMTAFDVSPDALAAVVDAGATAADSLAGLATSCDLISICVRDDDQVREVVGGLLDHLAPGSLIAVHSTISPETAAEQAELCARHDVVLLDAPISGGAPGAKEGRLAIMIGGDRAAYDRAKAALAPAGDMIVHAGPNAGDGTRMKLARNLLHFISFTATTEAARLAEAAGIDIAKLGRVVRHTDAITGGAGAIMLRDTTAPIAPDDFWYGVFTHVRELGEKDLTLALGLADELGVDLPLGRRALTDLAAGLGVPHLSPVELETPEGEQR</sequence>
<dbReference type="AlphaFoldDB" id="F1YM50"/>
<evidence type="ECO:0000256" key="3">
    <source>
        <dbReference type="ARBA" id="ARBA00023027"/>
    </source>
</evidence>
<keyword evidence="8" id="KW-1185">Reference proteome</keyword>
<evidence type="ECO:0000313" key="8">
    <source>
        <dbReference type="Proteomes" id="UP000035065"/>
    </source>
</evidence>
<dbReference type="SUPFAM" id="SSF51735">
    <property type="entry name" value="NAD(P)-binding Rossmann-fold domains"/>
    <property type="match status" value="1"/>
</dbReference>
<dbReference type="GO" id="GO:0051287">
    <property type="term" value="F:NAD binding"/>
    <property type="evidence" value="ECO:0007669"/>
    <property type="project" value="InterPro"/>
</dbReference>
<name>F1YM50_9ACTN</name>
<dbReference type="PANTHER" id="PTHR43060">
    <property type="entry name" value="3-HYDROXYISOBUTYRATE DEHYDROGENASE-LIKE 1, MITOCHONDRIAL-RELATED"/>
    <property type="match status" value="1"/>
</dbReference>
<dbReference type="SUPFAM" id="SSF48179">
    <property type="entry name" value="6-phosphogluconate dehydrogenase C-terminal domain-like"/>
    <property type="match status" value="1"/>
</dbReference>
<dbReference type="Gene3D" id="3.40.50.720">
    <property type="entry name" value="NAD(P)-binding Rossmann-like Domain"/>
    <property type="match status" value="1"/>
</dbReference>
<proteinExistence type="inferred from homology"/>
<dbReference type="PANTHER" id="PTHR43060:SF15">
    <property type="entry name" value="3-HYDROXYISOBUTYRATE DEHYDROGENASE-LIKE 1, MITOCHONDRIAL-RELATED"/>
    <property type="match status" value="1"/>
</dbReference>
<dbReference type="GO" id="GO:0016491">
    <property type="term" value="F:oxidoreductase activity"/>
    <property type="evidence" value="ECO:0007669"/>
    <property type="project" value="UniProtKB-KW"/>
</dbReference>
<dbReference type="eggNOG" id="COG2084">
    <property type="taxonomic scope" value="Bacteria"/>
</dbReference>
<dbReference type="GO" id="GO:0050661">
    <property type="term" value="F:NADP binding"/>
    <property type="evidence" value="ECO:0007669"/>
    <property type="project" value="InterPro"/>
</dbReference>
<dbReference type="InterPro" id="IPR015815">
    <property type="entry name" value="HIBADH-related"/>
</dbReference>
<comment type="caution">
    <text evidence="7">The sequence shown here is derived from an EMBL/GenBank/DDBJ whole genome shotgun (WGS) entry which is preliminary data.</text>
</comment>
<dbReference type="Gene3D" id="1.10.1040.10">
    <property type="entry name" value="N-(1-d-carboxylethyl)-l-norvaline Dehydrogenase, domain 2"/>
    <property type="match status" value="1"/>
</dbReference>
<feature type="domain" description="6-phosphogluconate dehydrogenase NADP-binding" evidence="5">
    <location>
        <begin position="8"/>
        <end position="162"/>
    </location>
</feature>
<feature type="domain" description="3-hydroxyisobutyrate dehydrogenase-like NAD-binding" evidence="6">
    <location>
        <begin position="166"/>
        <end position="270"/>
    </location>
</feature>
<reference evidence="7 8" key="1">
    <citation type="journal article" date="2011" name="J. Bacteriol.">
        <title>Draft Genome Sequence of Gordonia neofelifaecis NRRL B-59395, a Cholesterol-Degrading Actinomycete.</title>
        <authorList>
            <person name="Ge F."/>
            <person name="Li W."/>
            <person name="Chen G."/>
            <person name="Liu Y."/>
            <person name="Zhang G."/>
            <person name="Yong B."/>
            <person name="Wang Q."/>
            <person name="Wang N."/>
            <person name="Huang Z."/>
            <person name="Li W."/>
            <person name="Wang J."/>
            <person name="Wu C."/>
            <person name="Xie Q."/>
            <person name="Liu G."/>
        </authorList>
    </citation>
    <scope>NUCLEOTIDE SEQUENCE [LARGE SCALE GENOMIC DNA]</scope>
    <source>
        <strain evidence="7 8">NRRL B-59395</strain>
    </source>
</reference>
<dbReference type="Pfam" id="PF14833">
    <property type="entry name" value="NAD_binding_11"/>
    <property type="match status" value="1"/>
</dbReference>
<organism evidence="7 8">
    <name type="scientific">Gordonia neofelifaecis NRRL B-59395</name>
    <dbReference type="NCBI Taxonomy" id="644548"/>
    <lineage>
        <taxon>Bacteria</taxon>
        <taxon>Bacillati</taxon>
        <taxon>Actinomycetota</taxon>
        <taxon>Actinomycetes</taxon>
        <taxon>Mycobacteriales</taxon>
        <taxon>Gordoniaceae</taxon>
        <taxon>Gordonia</taxon>
    </lineage>
</organism>
<evidence type="ECO:0000256" key="2">
    <source>
        <dbReference type="ARBA" id="ARBA00023002"/>
    </source>
</evidence>
<accession>F1YM50</accession>